<dbReference type="EMBL" id="QEWE01000006">
    <property type="protein sequence ID" value="REJ31368.1"/>
    <property type="molecule type" value="Genomic_DNA"/>
</dbReference>
<feature type="region of interest" description="Disordered" evidence="1">
    <location>
        <begin position="1"/>
        <end position="25"/>
    </location>
</feature>
<evidence type="ECO:0000313" key="3">
    <source>
        <dbReference type="Proteomes" id="UP000257014"/>
    </source>
</evidence>
<feature type="region of interest" description="Disordered" evidence="1">
    <location>
        <begin position="40"/>
        <end position="80"/>
    </location>
</feature>
<gene>
    <name evidence="2" type="ORF">C6P37_01660</name>
</gene>
<comment type="caution">
    <text evidence="2">The sequence shown here is derived from an EMBL/GenBank/DDBJ whole genome shotgun (WGS) entry which is preliminary data.</text>
</comment>
<evidence type="ECO:0000313" key="2">
    <source>
        <dbReference type="EMBL" id="REJ31368.1"/>
    </source>
</evidence>
<name>A0A3E0K807_9BACI</name>
<proteinExistence type="predicted"/>
<accession>A0A3E0K807</accession>
<evidence type="ECO:0000256" key="1">
    <source>
        <dbReference type="SAM" id="MobiDB-lite"/>
    </source>
</evidence>
<sequence length="143" mass="15194">MIRTGKWFMKKRPDGRKAGMEPFEQTGRFPWDLPLFIASGKKSRVSPGGRKGEERGGEEGKVKDGFPGEKERPAGGEKRSFPAGLSVAFFRASGSSVGSGEPPGGSGVSAPARRGVGAPLRDGRPLIVLAKHISVLIKKEIPP</sequence>
<reference evidence="2 3" key="1">
    <citation type="submission" date="2018-03" db="EMBL/GenBank/DDBJ databases">
        <authorList>
            <person name="Keele B.F."/>
        </authorList>
    </citation>
    <scope>NUCLEOTIDE SEQUENCE [LARGE SCALE GENOMIC DNA]</scope>
    <source>
        <strain evidence="2">ZCTH4_d</strain>
    </source>
</reference>
<protein>
    <submittedName>
        <fullName evidence="2">Uncharacterized protein</fullName>
    </submittedName>
</protein>
<dbReference type="AlphaFoldDB" id="A0A3E0K807"/>
<feature type="compositionally biased region" description="Basic and acidic residues" evidence="1">
    <location>
        <begin position="50"/>
        <end position="80"/>
    </location>
</feature>
<feature type="region of interest" description="Disordered" evidence="1">
    <location>
        <begin position="93"/>
        <end position="120"/>
    </location>
</feature>
<organism evidence="2 3">
    <name type="scientific">Caldibacillus debilis</name>
    <dbReference type="NCBI Taxonomy" id="301148"/>
    <lineage>
        <taxon>Bacteria</taxon>
        <taxon>Bacillati</taxon>
        <taxon>Bacillota</taxon>
        <taxon>Bacilli</taxon>
        <taxon>Bacillales</taxon>
        <taxon>Bacillaceae</taxon>
        <taxon>Caldibacillus</taxon>
    </lineage>
</organism>
<dbReference type="Proteomes" id="UP000257014">
    <property type="component" value="Unassembled WGS sequence"/>
</dbReference>